<name>A0A7W8DME2_9BACT</name>
<accession>A0A7W8DME2</accession>
<gene>
    <name evidence="1" type="ORF">HNQ65_004578</name>
</gene>
<dbReference type="EMBL" id="JACHIG010000012">
    <property type="protein sequence ID" value="MBB5034970.1"/>
    <property type="molecule type" value="Genomic_DNA"/>
</dbReference>
<dbReference type="RefSeq" id="WP_184343285.1">
    <property type="nucleotide sequence ID" value="NZ_JACHIG010000012.1"/>
</dbReference>
<dbReference type="AlphaFoldDB" id="A0A7W8DME2"/>
<evidence type="ECO:0000313" key="2">
    <source>
        <dbReference type="Proteomes" id="UP000590740"/>
    </source>
</evidence>
<dbReference type="Proteomes" id="UP000590740">
    <property type="component" value="Unassembled WGS sequence"/>
</dbReference>
<reference evidence="1 2" key="1">
    <citation type="submission" date="2020-08" db="EMBL/GenBank/DDBJ databases">
        <title>Genomic Encyclopedia of Type Strains, Phase IV (KMG-IV): sequencing the most valuable type-strain genomes for metagenomic binning, comparative biology and taxonomic classification.</title>
        <authorList>
            <person name="Goeker M."/>
        </authorList>
    </citation>
    <scope>NUCLEOTIDE SEQUENCE [LARGE SCALE GENOMIC DNA]</scope>
    <source>
        <strain evidence="1 2">DSM 12252</strain>
    </source>
</reference>
<proteinExistence type="predicted"/>
<evidence type="ECO:0000313" key="1">
    <source>
        <dbReference type="EMBL" id="MBB5034970.1"/>
    </source>
</evidence>
<protein>
    <submittedName>
        <fullName evidence="1">Uncharacterized protein</fullName>
    </submittedName>
</protein>
<comment type="caution">
    <text evidence="1">The sequence shown here is derived from an EMBL/GenBank/DDBJ whole genome shotgun (WGS) entry which is preliminary data.</text>
</comment>
<keyword evidence="2" id="KW-1185">Reference proteome</keyword>
<sequence>MLPVMLDGMRWILALLLFLPACAHQKLAENHFHKMDELCKRAVANEDAPPRPDSGLGIQGMYVQSIGSDFWKTYSDARLAAGDRRARKELKTLLERYGASAALLVPINSDLRGAEDNAIIDAWLASGGRSTTHLKQMFGDPPDLRRAAACRQGVLR</sequence>
<organism evidence="1 2">
    <name type="scientific">Prosthecobacter vanneervenii</name>
    <dbReference type="NCBI Taxonomy" id="48466"/>
    <lineage>
        <taxon>Bacteria</taxon>
        <taxon>Pseudomonadati</taxon>
        <taxon>Verrucomicrobiota</taxon>
        <taxon>Verrucomicrobiia</taxon>
        <taxon>Verrucomicrobiales</taxon>
        <taxon>Verrucomicrobiaceae</taxon>
        <taxon>Prosthecobacter</taxon>
    </lineage>
</organism>